<dbReference type="InterPro" id="IPR001867">
    <property type="entry name" value="OmpR/PhoB-type_DNA-bd"/>
</dbReference>
<evidence type="ECO:0000256" key="2">
    <source>
        <dbReference type="PROSITE-ProRule" id="PRU01091"/>
    </source>
</evidence>
<dbReference type="SMART" id="SM00862">
    <property type="entry name" value="Trans_reg_C"/>
    <property type="match status" value="1"/>
</dbReference>
<accession>A0A376MH86</accession>
<name>A0A376MH86_ECOLX</name>
<dbReference type="Pfam" id="PF00486">
    <property type="entry name" value="Trans_reg_C"/>
    <property type="match status" value="1"/>
</dbReference>
<evidence type="ECO:0000259" key="3">
    <source>
        <dbReference type="PROSITE" id="PS51755"/>
    </source>
</evidence>
<dbReference type="GO" id="GO:0000160">
    <property type="term" value="P:phosphorelay signal transduction system"/>
    <property type="evidence" value="ECO:0007669"/>
    <property type="project" value="InterPro"/>
</dbReference>
<organism evidence="4 5">
    <name type="scientific">Escherichia coli</name>
    <dbReference type="NCBI Taxonomy" id="562"/>
    <lineage>
        <taxon>Bacteria</taxon>
        <taxon>Pseudomonadati</taxon>
        <taxon>Pseudomonadota</taxon>
        <taxon>Gammaproteobacteria</taxon>
        <taxon>Enterobacterales</taxon>
        <taxon>Enterobacteriaceae</taxon>
        <taxon>Escherichia</taxon>
    </lineage>
</organism>
<dbReference type="PROSITE" id="PS51755">
    <property type="entry name" value="OMPR_PHOB"/>
    <property type="match status" value="1"/>
</dbReference>
<evidence type="ECO:0000313" key="4">
    <source>
        <dbReference type="EMBL" id="STG49849.1"/>
    </source>
</evidence>
<dbReference type="Gene3D" id="1.10.10.10">
    <property type="entry name" value="Winged helix-like DNA-binding domain superfamily/Winged helix DNA-binding domain"/>
    <property type="match status" value="1"/>
</dbReference>
<dbReference type="SUPFAM" id="SSF46894">
    <property type="entry name" value="C-terminal effector domain of the bipartite response regulators"/>
    <property type="match status" value="1"/>
</dbReference>
<dbReference type="InterPro" id="IPR016032">
    <property type="entry name" value="Sig_transdc_resp-reg_C-effctor"/>
</dbReference>
<reference evidence="4 5" key="1">
    <citation type="submission" date="2018-06" db="EMBL/GenBank/DDBJ databases">
        <authorList>
            <consortium name="Pathogen Informatics"/>
            <person name="Doyle S."/>
        </authorList>
    </citation>
    <scope>NUCLEOTIDE SEQUENCE [LARGE SCALE GENOMIC DNA]</scope>
    <source>
        <strain evidence="4 5">NCTC11112</strain>
    </source>
</reference>
<evidence type="ECO:0000313" key="5">
    <source>
        <dbReference type="Proteomes" id="UP000254817"/>
    </source>
</evidence>
<feature type="domain" description="OmpR/PhoB-type" evidence="3">
    <location>
        <begin position="4"/>
        <end position="103"/>
    </location>
</feature>
<dbReference type="NCBIfam" id="NF008870">
    <property type="entry name" value="PRK11906.1"/>
    <property type="match status" value="1"/>
</dbReference>
<proteinExistence type="predicted"/>
<feature type="DNA-binding region" description="OmpR/PhoB-type" evidence="2">
    <location>
        <begin position="4"/>
        <end position="103"/>
    </location>
</feature>
<dbReference type="CDD" id="cd00383">
    <property type="entry name" value="trans_reg_C"/>
    <property type="match status" value="1"/>
</dbReference>
<evidence type="ECO:0000256" key="1">
    <source>
        <dbReference type="ARBA" id="ARBA00023125"/>
    </source>
</evidence>
<dbReference type="Proteomes" id="UP000254817">
    <property type="component" value="Unassembled WGS sequence"/>
</dbReference>
<keyword evidence="1 2" id="KW-0238">DNA-binding</keyword>
<dbReference type="GO" id="GO:0003677">
    <property type="term" value="F:DNA binding"/>
    <property type="evidence" value="ECO:0007669"/>
    <property type="project" value="UniProtKB-UniRule"/>
</dbReference>
<dbReference type="Gene3D" id="1.25.40.10">
    <property type="entry name" value="Tetratricopeptide repeat domain"/>
    <property type="match status" value="1"/>
</dbReference>
<dbReference type="AlphaFoldDB" id="A0A376MH86"/>
<dbReference type="GO" id="GO:0006355">
    <property type="term" value="P:regulation of DNA-templated transcription"/>
    <property type="evidence" value="ECO:0007669"/>
    <property type="project" value="InterPro"/>
</dbReference>
<dbReference type="InterPro" id="IPR036388">
    <property type="entry name" value="WH-like_DNA-bd_sf"/>
</dbReference>
<dbReference type="SUPFAM" id="SSF48452">
    <property type="entry name" value="TPR-like"/>
    <property type="match status" value="1"/>
</dbReference>
<gene>
    <name evidence="4" type="ORF">NCTC11112_00238</name>
</gene>
<sequence length="458" mass="53247">MDLENKFSYHFLEGLTLTEDGILTQGNEQIYIPPKELGVLIVLLESAGHVVLKDMIIESVWKNIIVSDESLTRCIYSLRCIFEKIGYDRCIETIYRKGYRFSGQVFKTKINEDNTSDYSIAIFPFTTSLNTLDPLILNQELVQNISNKKIDGLYTYPMAATNFCNDHISQNSFLRRFKPDYFVTGRINQNNAVKTLYIELIDAKNLFLIASNHLPVDELHNTSQFIIDNILQTVHNPERSVRLAKPDQGNKNHYLSDELLAGKKELYEFTPESIYRAMAIFDGLQNKSDIQTLKIECYCLLAECHMSLALHGKYELELAAPKSIRAFTLCIRHNQCRWKNFSYYGTDNWSVWTSKSISYLIEQAKIHTTDIASLYYYRALVNFHNERIEEARICIDKSLQLEPRRRKAVVIKECVDMYVPNPLKSNMKLYYKETSSESHRVIIDNILKLKQLTRICMR</sequence>
<dbReference type="InterPro" id="IPR011990">
    <property type="entry name" value="TPR-like_helical_dom_sf"/>
</dbReference>
<dbReference type="EMBL" id="UGAW01000001">
    <property type="protein sequence ID" value="STG49849.1"/>
    <property type="molecule type" value="Genomic_DNA"/>
</dbReference>
<protein>
    <submittedName>
        <fullName evidence="4">Putative invasion genes regulator</fullName>
    </submittedName>
</protein>